<keyword evidence="5" id="KW-0677">Repeat</keyword>
<dbReference type="PROSITE" id="PS50268">
    <property type="entry name" value="CADHERIN_2"/>
    <property type="match status" value="8"/>
</dbReference>
<evidence type="ECO:0000256" key="7">
    <source>
        <dbReference type="ARBA" id="ARBA00022889"/>
    </source>
</evidence>
<dbReference type="InterPro" id="IPR002126">
    <property type="entry name" value="Cadherin-like_dom"/>
</dbReference>
<evidence type="ECO:0000256" key="13">
    <source>
        <dbReference type="SAM" id="SignalP"/>
    </source>
</evidence>
<dbReference type="InterPro" id="IPR050174">
    <property type="entry name" value="Protocadherin/Cadherin-CA"/>
</dbReference>
<keyword evidence="10" id="KW-0325">Glycoprotein</keyword>
<evidence type="ECO:0000256" key="9">
    <source>
        <dbReference type="ARBA" id="ARBA00023136"/>
    </source>
</evidence>
<feature type="domain" description="Cadherin" evidence="14">
    <location>
        <begin position="356"/>
        <end position="459"/>
    </location>
</feature>
<evidence type="ECO:0000259" key="14">
    <source>
        <dbReference type="PROSITE" id="PS50268"/>
    </source>
</evidence>
<dbReference type="PROSITE" id="PS00232">
    <property type="entry name" value="CADHERIN_1"/>
    <property type="match status" value="4"/>
</dbReference>
<protein>
    <submittedName>
        <fullName evidence="15">Protocadherin beta-18</fullName>
    </submittedName>
</protein>
<dbReference type="InterPro" id="IPR020894">
    <property type="entry name" value="Cadherin_CS"/>
</dbReference>
<dbReference type="FunFam" id="2.60.40.60:FF:000020">
    <property type="entry name" value="Dachsous cadherin-related 1b"/>
    <property type="match status" value="1"/>
</dbReference>
<dbReference type="GO" id="GO:0007156">
    <property type="term" value="P:homophilic cell adhesion via plasma membrane adhesion molecules"/>
    <property type="evidence" value="ECO:0007669"/>
    <property type="project" value="InterPro"/>
</dbReference>
<gene>
    <name evidence="15" type="ORF">OCTVUL_1B025134</name>
</gene>
<reference evidence="15" key="1">
    <citation type="submission" date="2023-08" db="EMBL/GenBank/DDBJ databases">
        <authorList>
            <person name="Alioto T."/>
            <person name="Alioto T."/>
            <person name="Gomez Garrido J."/>
        </authorList>
    </citation>
    <scope>NUCLEOTIDE SEQUENCE</scope>
</reference>
<feature type="domain" description="Cadherin" evidence="14">
    <location>
        <begin position="1007"/>
        <end position="1117"/>
    </location>
</feature>
<sequence length="1123" mass="127173">MLYILSLVLLMVNNCWCVDHTYHVKENNDIHSFIGDIVTDTHLLDTVPSLDDNSKLMFNVVQGRTDETAQLFNVTQGGHLYTAAILDAEILCQYNVECFRMLEIAVQHGHSVIKILKLKVIIEDVNDNSPNFPKKEFHLKFEENVLIGTRYIIPNAIDNDVSIQNSRITYEIEDLNTPFKLIVSKDLDGSDLLQLNLENVLDRETKSIYEIQLIARDNGSPQKKGVLHIKILVRDINDNKPLFSEKNYNVTVNDTHQLNKPIAKLSATDLDEGENGLISYFFNAITSKYTEQFFRLDEVTGYLFLKKEFQFGRIYKLFVEARDNGNPPMSSAATVLVNGVTHLNNPPNIDFKFVFKSTGNTAVISEGTLIHSFVAFVNVIDNDSGANGQVKCHLQNRYLQLIAESEKNYKVVVKSEIDRESEKSFNFTIKCQDNGLPPLKVEKQFSVLVTDINDIQPQFSQDIFKFLTYENEHKDFPVGYVNATDPDIGDGGQLTYSLLSNGKDILPFQISDVGFISTTESLDREEKNLYEFKVLVKDKGTPSLEKRANVVVEVMDLNDNAPYFSFPNVDPFSLNVHYHPHSDHDITVVRASDRDSQHNAFLTYEILRGNEKHLFQMNHHSGVLSFSRSLYQNDAGFYELELGVKDSGSPVLSSTTTLSLTLTVSNSTSKIFKTPSKTTTESSNGLQLNVMIVIVIAAVIVSVVIVISISICIVHRLKQTDNNYNNSGDMYHKPSQESKVYREDTYCRTLPCDKWNDFTLNRPEQMFIPREESMSPGYREINNPDQFSEMSTLSSHTDSGHGWSVGSAGHYEELPDLCRYQSDQTWNRRNQLQNTLNRSRGDNKYGYQHQPNVDNNTSCSIDQTPLTITGTTSNITDQHSTVPVKTDSCWCVDHIYHVKENNDINSYIGDIVTDTHLLDDIQTKDESNKFSFNILQGGTDGSVQLFNVTPGGQLHTAAILDAEILCQYDVECFRILEIAVQNSHSFIKILEIKVMIEDVNDNYPIFQKKELHLKFDESAAKGRKETLPNAIDNDVSIQNSKINYQLRDLHIPFKLFVLKRADESSVLQIILEGNLDRETKSIYNLQLIATDGGSPPKEGILDIKILVEDKNDNFPVFSQISTM</sequence>
<evidence type="ECO:0000256" key="10">
    <source>
        <dbReference type="ARBA" id="ARBA00023180"/>
    </source>
</evidence>
<dbReference type="PANTHER" id="PTHR24028:SF146">
    <property type="entry name" value="CADHERIN 96CB, ISOFORM D-RELATED"/>
    <property type="match status" value="1"/>
</dbReference>
<dbReference type="PANTHER" id="PTHR24028">
    <property type="entry name" value="CADHERIN-87A"/>
    <property type="match status" value="1"/>
</dbReference>
<feature type="chain" id="PRO_5041209909" evidence="13">
    <location>
        <begin position="18"/>
        <end position="1123"/>
    </location>
</feature>
<evidence type="ECO:0000256" key="3">
    <source>
        <dbReference type="ARBA" id="ARBA00022692"/>
    </source>
</evidence>
<keyword evidence="9 12" id="KW-0472">Membrane</keyword>
<evidence type="ECO:0000313" key="15">
    <source>
        <dbReference type="EMBL" id="CAI9732427.1"/>
    </source>
</evidence>
<dbReference type="Proteomes" id="UP001162480">
    <property type="component" value="Chromosome 14"/>
</dbReference>
<evidence type="ECO:0000256" key="12">
    <source>
        <dbReference type="SAM" id="Phobius"/>
    </source>
</evidence>
<comment type="subcellular location">
    <subcellularLocation>
        <location evidence="1">Cell membrane</location>
        <topology evidence="1">Single-pass type I membrane protein</topology>
    </subcellularLocation>
</comment>
<keyword evidence="16" id="KW-1185">Reference proteome</keyword>
<dbReference type="FunFam" id="2.60.40.60:FF:000007">
    <property type="entry name" value="Protocadherin alpha 2"/>
    <property type="match status" value="2"/>
</dbReference>
<keyword evidence="4 13" id="KW-0732">Signal</keyword>
<accession>A0AA36FCE6</accession>
<feature type="transmembrane region" description="Helical" evidence="12">
    <location>
        <begin position="690"/>
        <end position="714"/>
    </location>
</feature>
<feature type="domain" description="Cadherin" evidence="14">
    <location>
        <begin position="460"/>
        <end position="564"/>
    </location>
</feature>
<keyword evidence="8 12" id="KW-1133">Transmembrane helix</keyword>
<keyword evidence="6 11" id="KW-0106">Calcium</keyword>
<dbReference type="SMART" id="SM00112">
    <property type="entry name" value="CA"/>
    <property type="match status" value="8"/>
</dbReference>
<feature type="signal peptide" evidence="13">
    <location>
        <begin position="1"/>
        <end position="17"/>
    </location>
</feature>
<organism evidence="15 16">
    <name type="scientific">Octopus vulgaris</name>
    <name type="common">Common octopus</name>
    <dbReference type="NCBI Taxonomy" id="6645"/>
    <lineage>
        <taxon>Eukaryota</taxon>
        <taxon>Metazoa</taxon>
        <taxon>Spiralia</taxon>
        <taxon>Lophotrochozoa</taxon>
        <taxon>Mollusca</taxon>
        <taxon>Cephalopoda</taxon>
        <taxon>Coleoidea</taxon>
        <taxon>Octopodiformes</taxon>
        <taxon>Octopoda</taxon>
        <taxon>Incirrata</taxon>
        <taxon>Octopodidae</taxon>
        <taxon>Octopus</taxon>
    </lineage>
</organism>
<evidence type="ECO:0000256" key="1">
    <source>
        <dbReference type="ARBA" id="ARBA00004251"/>
    </source>
</evidence>
<dbReference type="CDD" id="cd11304">
    <property type="entry name" value="Cadherin_repeat"/>
    <property type="match status" value="8"/>
</dbReference>
<evidence type="ECO:0000256" key="6">
    <source>
        <dbReference type="ARBA" id="ARBA00022837"/>
    </source>
</evidence>
<dbReference type="InterPro" id="IPR015919">
    <property type="entry name" value="Cadherin-like_sf"/>
</dbReference>
<feature type="domain" description="Cadherin" evidence="14">
    <location>
        <begin position="133"/>
        <end position="243"/>
    </location>
</feature>
<evidence type="ECO:0000256" key="5">
    <source>
        <dbReference type="ARBA" id="ARBA00022737"/>
    </source>
</evidence>
<dbReference type="FunFam" id="2.60.40.60:FF:000004">
    <property type="entry name" value="Protocadherin 1 gamma 2"/>
    <property type="match status" value="1"/>
</dbReference>
<evidence type="ECO:0000256" key="2">
    <source>
        <dbReference type="ARBA" id="ARBA00022475"/>
    </source>
</evidence>
<dbReference type="SUPFAM" id="SSF49313">
    <property type="entry name" value="Cadherin-like"/>
    <property type="match status" value="6"/>
</dbReference>
<evidence type="ECO:0000256" key="11">
    <source>
        <dbReference type="PROSITE-ProRule" id="PRU00043"/>
    </source>
</evidence>
<keyword evidence="7" id="KW-0130">Cell adhesion</keyword>
<evidence type="ECO:0000313" key="16">
    <source>
        <dbReference type="Proteomes" id="UP001162480"/>
    </source>
</evidence>
<keyword evidence="3 12" id="KW-0812">Transmembrane</keyword>
<name>A0AA36FCE6_OCTVU</name>
<dbReference type="Pfam" id="PF00028">
    <property type="entry name" value="Cadherin"/>
    <property type="match status" value="6"/>
</dbReference>
<feature type="domain" description="Cadherin" evidence="14">
    <location>
        <begin position="244"/>
        <end position="349"/>
    </location>
</feature>
<dbReference type="GO" id="GO:0005886">
    <property type="term" value="C:plasma membrane"/>
    <property type="evidence" value="ECO:0007669"/>
    <property type="project" value="UniProtKB-SubCell"/>
</dbReference>
<dbReference type="FunFam" id="2.60.40.60:FF:000002">
    <property type="entry name" value="Protocadherin alpha 2"/>
    <property type="match status" value="1"/>
</dbReference>
<dbReference type="EMBL" id="OX597827">
    <property type="protein sequence ID" value="CAI9732427.1"/>
    <property type="molecule type" value="Genomic_DNA"/>
</dbReference>
<evidence type="ECO:0000256" key="8">
    <source>
        <dbReference type="ARBA" id="ARBA00022989"/>
    </source>
</evidence>
<dbReference type="Gene3D" id="2.60.40.60">
    <property type="entry name" value="Cadherins"/>
    <property type="match status" value="8"/>
</dbReference>
<feature type="domain" description="Cadherin" evidence="14">
    <location>
        <begin position="586"/>
        <end position="672"/>
    </location>
</feature>
<dbReference type="GO" id="GO:0005509">
    <property type="term" value="F:calcium ion binding"/>
    <property type="evidence" value="ECO:0007669"/>
    <property type="project" value="UniProtKB-UniRule"/>
</dbReference>
<feature type="domain" description="Cadherin" evidence="14">
    <location>
        <begin position="24"/>
        <end position="132"/>
    </location>
</feature>
<dbReference type="PRINTS" id="PR00205">
    <property type="entry name" value="CADHERIN"/>
</dbReference>
<proteinExistence type="predicted"/>
<dbReference type="AlphaFoldDB" id="A0AA36FCE6"/>
<keyword evidence="2" id="KW-1003">Cell membrane</keyword>
<evidence type="ECO:0000256" key="4">
    <source>
        <dbReference type="ARBA" id="ARBA00022729"/>
    </source>
</evidence>
<feature type="domain" description="Cadherin" evidence="14">
    <location>
        <begin position="898"/>
        <end position="1006"/>
    </location>
</feature>